<keyword evidence="6" id="KW-1003">Cell membrane</keyword>
<evidence type="ECO:0000256" key="16">
    <source>
        <dbReference type="ARBA" id="ARBA00023016"/>
    </source>
</evidence>
<evidence type="ECO:0000256" key="6">
    <source>
        <dbReference type="ARBA" id="ARBA00022475"/>
    </source>
</evidence>
<dbReference type="Gene3D" id="1.10.287.130">
    <property type="match status" value="1"/>
</dbReference>
<dbReference type="InterPro" id="IPR003594">
    <property type="entry name" value="HATPase_dom"/>
</dbReference>
<gene>
    <name evidence="25" type="ORF">ACG04R_26745</name>
</gene>
<comment type="catalytic activity">
    <reaction evidence="1">
        <text>ATP + protein L-histidine = ADP + protein N-phospho-L-histidine.</text>
        <dbReference type="EC" id="2.7.13.3"/>
    </reaction>
</comment>
<evidence type="ECO:0000256" key="19">
    <source>
        <dbReference type="ARBA" id="ARBA00040454"/>
    </source>
</evidence>
<dbReference type="SUPFAM" id="SSF158472">
    <property type="entry name" value="HAMP domain-like"/>
    <property type="match status" value="1"/>
</dbReference>
<dbReference type="Gene3D" id="3.30.565.10">
    <property type="entry name" value="Histidine kinase-like ATPase, C-terminal domain"/>
    <property type="match status" value="1"/>
</dbReference>
<keyword evidence="10" id="KW-0418">Kinase</keyword>
<evidence type="ECO:0000259" key="23">
    <source>
        <dbReference type="PROSITE" id="PS50109"/>
    </source>
</evidence>
<protein>
    <recommendedName>
        <fullName evidence="19">Signal transduction histidine-protein kinase/phosphatase MprB</fullName>
        <ecNumber evidence="5">2.7.13.3</ecNumber>
    </recommendedName>
    <alternativeName>
        <fullName evidence="20">Mycobacterial persistence regulator B</fullName>
    </alternativeName>
</protein>
<dbReference type="PANTHER" id="PTHR44936">
    <property type="entry name" value="SENSOR PROTEIN CREC"/>
    <property type="match status" value="1"/>
</dbReference>
<dbReference type="RefSeq" id="WP_394417243.1">
    <property type="nucleotide sequence ID" value="NZ_JBIGIC010000021.1"/>
</dbReference>
<dbReference type="InterPro" id="IPR005467">
    <property type="entry name" value="His_kinase_dom"/>
</dbReference>
<dbReference type="Pfam" id="PF02518">
    <property type="entry name" value="HATPase_c"/>
    <property type="match status" value="1"/>
</dbReference>
<evidence type="ECO:0000256" key="3">
    <source>
        <dbReference type="ARBA" id="ARBA00001946"/>
    </source>
</evidence>
<evidence type="ECO:0000256" key="18">
    <source>
        <dbReference type="ARBA" id="ARBA00023211"/>
    </source>
</evidence>
<evidence type="ECO:0000259" key="24">
    <source>
        <dbReference type="PROSITE" id="PS50885"/>
    </source>
</evidence>
<dbReference type="EC" id="2.7.13.3" evidence="5"/>
<evidence type="ECO:0000313" key="26">
    <source>
        <dbReference type="Proteomes" id="UP001606134"/>
    </source>
</evidence>
<feature type="region of interest" description="Disordered" evidence="21">
    <location>
        <begin position="83"/>
        <end position="127"/>
    </location>
</feature>
<keyword evidence="18" id="KW-0464">Manganese</keyword>
<dbReference type="Pfam" id="PF00672">
    <property type="entry name" value="HAMP"/>
    <property type="match status" value="1"/>
</dbReference>
<keyword evidence="9" id="KW-0547">Nucleotide-binding</keyword>
<dbReference type="InterPro" id="IPR003660">
    <property type="entry name" value="HAMP_dom"/>
</dbReference>
<dbReference type="EMBL" id="JBIGIC010000021">
    <property type="protein sequence ID" value="MFG6490297.1"/>
    <property type="molecule type" value="Genomic_DNA"/>
</dbReference>
<name>A0ABW7HLE5_9BURK</name>
<dbReference type="CDD" id="cd00082">
    <property type="entry name" value="HisKA"/>
    <property type="match status" value="1"/>
</dbReference>
<evidence type="ECO:0000256" key="15">
    <source>
        <dbReference type="ARBA" id="ARBA00023012"/>
    </source>
</evidence>
<dbReference type="CDD" id="cd06225">
    <property type="entry name" value="HAMP"/>
    <property type="match status" value="1"/>
</dbReference>
<evidence type="ECO:0000256" key="13">
    <source>
        <dbReference type="ARBA" id="ARBA00022842"/>
    </source>
</evidence>
<dbReference type="InterPro" id="IPR003661">
    <property type="entry name" value="HisK_dim/P_dom"/>
</dbReference>
<evidence type="ECO:0000256" key="21">
    <source>
        <dbReference type="SAM" id="MobiDB-lite"/>
    </source>
</evidence>
<feature type="domain" description="HAMP" evidence="24">
    <location>
        <begin position="211"/>
        <end position="266"/>
    </location>
</feature>
<dbReference type="InterPro" id="IPR036097">
    <property type="entry name" value="HisK_dim/P_sf"/>
</dbReference>
<organism evidence="25 26">
    <name type="scientific">Pelomonas candidula</name>
    <dbReference type="NCBI Taxonomy" id="3299025"/>
    <lineage>
        <taxon>Bacteria</taxon>
        <taxon>Pseudomonadati</taxon>
        <taxon>Pseudomonadota</taxon>
        <taxon>Betaproteobacteria</taxon>
        <taxon>Burkholderiales</taxon>
        <taxon>Sphaerotilaceae</taxon>
        <taxon>Roseateles</taxon>
    </lineage>
</organism>
<evidence type="ECO:0000256" key="9">
    <source>
        <dbReference type="ARBA" id="ARBA00022741"/>
    </source>
</evidence>
<dbReference type="PROSITE" id="PS50885">
    <property type="entry name" value="HAMP"/>
    <property type="match status" value="1"/>
</dbReference>
<keyword evidence="16" id="KW-0346">Stress response</keyword>
<feature type="domain" description="Histidine kinase" evidence="23">
    <location>
        <begin position="274"/>
        <end position="489"/>
    </location>
</feature>
<evidence type="ECO:0000313" key="25">
    <source>
        <dbReference type="EMBL" id="MFG6490297.1"/>
    </source>
</evidence>
<dbReference type="Pfam" id="PF00512">
    <property type="entry name" value="HisKA"/>
    <property type="match status" value="1"/>
</dbReference>
<evidence type="ECO:0000256" key="7">
    <source>
        <dbReference type="ARBA" id="ARBA00022553"/>
    </source>
</evidence>
<accession>A0ABW7HLE5</accession>
<feature type="transmembrane region" description="Helical" evidence="22">
    <location>
        <begin position="189"/>
        <end position="210"/>
    </location>
</feature>
<evidence type="ECO:0000256" key="11">
    <source>
        <dbReference type="ARBA" id="ARBA00022801"/>
    </source>
</evidence>
<evidence type="ECO:0000256" key="14">
    <source>
        <dbReference type="ARBA" id="ARBA00022912"/>
    </source>
</evidence>
<evidence type="ECO:0000256" key="22">
    <source>
        <dbReference type="SAM" id="Phobius"/>
    </source>
</evidence>
<evidence type="ECO:0000256" key="1">
    <source>
        <dbReference type="ARBA" id="ARBA00000085"/>
    </source>
</evidence>
<keyword evidence="26" id="KW-1185">Reference proteome</keyword>
<dbReference type="SUPFAM" id="SSF55874">
    <property type="entry name" value="ATPase domain of HSP90 chaperone/DNA topoisomerase II/histidine kinase"/>
    <property type="match status" value="1"/>
</dbReference>
<dbReference type="InterPro" id="IPR004358">
    <property type="entry name" value="Sig_transdc_His_kin-like_C"/>
</dbReference>
<dbReference type="GO" id="GO:0005524">
    <property type="term" value="F:ATP binding"/>
    <property type="evidence" value="ECO:0007669"/>
    <property type="project" value="UniProtKB-KW"/>
</dbReference>
<feature type="compositionally biased region" description="Basic and acidic residues" evidence="21">
    <location>
        <begin position="109"/>
        <end position="123"/>
    </location>
</feature>
<keyword evidence="11" id="KW-0378">Hydrolase</keyword>
<comment type="cofactor">
    <cofactor evidence="3">
        <name>Mg(2+)</name>
        <dbReference type="ChEBI" id="CHEBI:18420"/>
    </cofactor>
</comment>
<dbReference type="PROSITE" id="PS50109">
    <property type="entry name" value="HIS_KIN"/>
    <property type="match status" value="1"/>
</dbReference>
<evidence type="ECO:0000256" key="5">
    <source>
        <dbReference type="ARBA" id="ARBA00012438"/>
    </source>
</evidence>
<sequence>MRLVHQLSLLLIATALAAVAAVAGLVVWNLRAGFSDYLQAQDGEHLSRLVEAAERDLAQRGELPRDWRPALRTWLEAVRVAGTRGGTQDAPPEGRPEDALAVAASGGRPPRDGRHDPPSRRDPSNFGPRIVLLAADGVTPLVGRREMLDRPGQARAVRLNGEIVVVLRLAERAGPAEGVDASFLHRQHLGLAVVAGGVLVVALVLARLVAVRWARPLAEAQVAARRIAAGEFDVRLPAPRSGGASEIAALHGDINAMARALSMLESSRRRWMAELSHELRTPLAVLRGEVEALVDGIRPLDRAALASLQEEVKRLSRLVEDFHLLATSELRALSCEFEPVAPAALLRVAIERVAPRAVALGVAIETQLPDVLPAAQWDAVRVSQLLANLLENSLRYTEAPGRVQVTARALGEAIEVRLDDTPPGVPEGDLERLFDPLYRADPSRSRAFGGSGLGLAIAKAIAQMHGGRLRAEPSPLGGLAVVLTLPLKPDGGTA</sequence>
<keyword evidence="22" id="KW-0812">Transmembrane</keyword>
<dbReference type="InterPro" id="IPR036890">
    <property type="entry name" value="HATPase_C_sf"/>
</dbReference>
<keyword evidence="12 25" id="KW-0067">ATP-binding</keyword>
<dbReference type="Proteomes" id="UP001606134">
    <property type="component" value="Unassembled WGS sequence"/>
</dbReference>
<evidence type="ECO:0000256" key="2">
    <source>
        <dbReference type="ARBA" id="ARBA00001936"/>
    </source>
</evidence>
<dbReference type="Gene3D" id="6.10.340.10">
    <property type="match status" value="1"/>
</dbReference>
<keyword evidence="22" id="KW-1133">Transmembrane helix</keyword>
<comment type="cofactor">
    <cofactor evidence="2">
        <name>Mn(2+)</name>
        <dbReference type="ChEBI" id="CHEBI:29035"/>
    </cofactor>
</comment>
<reference evidence="25 26" key="1">
    <citation type="submission" date="2024-08" db="EMBL/GenBank/DDBJ databases">
        <authorList>
            <person name="Lu H."/>
        </authorList>
    </citation>
    <scope>NUCLEOTIDE SEQUENCE [LARGE SCALE GENOMIC DNA]</scope>
    <source>
        <strain evidence="25 26">BYS78W</strain>
    </source>
</reference>
<evidence type="ECO:0000256" key="20">
    <source>
        <dbReference type="ARBA" id="ARBA00041776"/>
    </source>
</evidence>
<evidence type="ECO:0000256" key="17">
    <source>
        <dbReference type="ARBA" id="ARBA00023026"/>
    </source>
</evidence>
<keyword evidence="14" id="KW-0904">Protein phosphatase</keyword>
<dbReference type="SMART" id="SM00304">
    <property type="entry name" value="HAMP"/>
    <property type="match status" value="1"/>
</dbReference>
<keyword evidence="17" id="KW-0843">Virulence</keyword>
<keyword evidence="13" id="KW-0460">Magnesium</keyword>
<evidence type="ECO:0000256" key="4">
    <source>
        <dbReference type="ARBA" id="ARBA00004651"/>
    </source>
</evidence>
<dbReference type="InterPro" id="IPR050980">
    <property type="entry name" value="2C_sensor_his_kinase"/>
</dbReference>
<keyword evidence="15" id="KW-0902">Two-component regulatory system</keyword>
<dbReference type="SUPFAM" id="SSF47384">
    <property type="entry name" value="Homodimeric domain of signal transducing histidine kinase"/>
    <property type="match status" value="1"/>
</dbReference>
<dbReference type="PRINTS" id="PR00344">
    <property type="entry name" value="BCTRLSENSOR"/>
</dbReference>
<keyword evidence="7" id="KW-0597">Phosphoprotein</keyword>
<dbReference type="SMART" id="SM00388">
    <property type="entry name" value="HisKA"/>
    <property type="match status" value="1"/>
</dbReference>
<evidence type="ECO:0000256" key="8">
    <source>
        <dbReference type="ARBA" id="ARBA00022679"/>
    </source>
</evidence>
<keyword evidence="8" id="KW-0808">Transferase</keyword>
<evidence type="ECO:0000256" key="12">
    <source>
        <dbReference type="ARBA" id="ARBA00022840"/>
    </source>
</evidence>
<comment type="subcellular location">
    <subcellularLocation>
        <location evidence="4">Cell membrane</location>
        <topology evidence="4">Multi-pass membrane protein</topology>
    </subcellularLocation>
</comment>
<comment type="caution">
    <text evidence="25">The sequence shown here is derived from an EMBL/GenBank/DDBJ whole genome shotgun (WGS) entry which is preliminary data.</text>
</comment>
<evidence type="ECO:0000256" key="10">
    <source>
        <dbReference type="ARBA" id="ARBA00022777"/>
    </source>
</evidence>
<proteinExistence type="predicted"/>
<keyword evidence="22" id="KW-0472">Membrane</keyword>
<dbReference type="PANTHER" id="PTHR44936:SF9">
    <property type="entry name" value="SENSOR PROTEIN CREC"/>
    <property type="match status" value="1"/>
</dbReference>
<dbReference type="SMART" id="SM00387">
    <property type="entry name" value="HATPase_c"/>
    <property type="match status" value="1"/>
</dbReference>